<dbReference type="Gene3D" id="1.10.10.10">
    <property type="entry name" value="Winged helix-like DNA-binding domain superfamily/Winged helix DNA-binding domain"/>
    <property type="match status" value="1"/>
</dbReference>
<dbReference type="SUPFAM" id="SSF52540">
    <property type="entry name" value="P-loop containing nucleoside triphosphate hydrolases"/>
    <property type="match status" value="1"/>
</dbReference>
<dbReference type="GO" id="GO:0043590">
    <property type="term" value="C:bacterial nucleoid"/>
    <property type="evidence" value="ECO:0007669"/>
    <property type="project" value="TreeGrafter"/>
</dbReference>
<dbReference type="GO" id="GO:0009378">
    <property type="term" value="F:four-way junction helicase activity"/>
    <property type="evidence" value="ECO:0007669"/>
    <property type="project" value="TreeGrafter"/>
</dbReference>
<evidence type="ECO:0000259" key="13">
    <source>
        <dbReference type="PROSITE" id="PS51192"/>
    </source>
</evidence>
<dbReference type="InterPro" id="IPR001650">
    <property type="entry name" value="Helicase_C-like"/>
</dbReference>
<dbReference type="GO" id="GO:0006310">
    <property type="term" value="P:DNA recombination"/>
    <property type="evidence" value="ECO:0007669"/>
    <property type="project" value="InterPro"/>
</dbReference>
<evidence type="ECO:0000256" key="9">
    <source>
        <dbReference type="ARBA" id="ARBA00034617"/>
    </source>
</evidence>
<dbReference type="NCBIfam" id="TIGR00614">
    <property type="entry name" value="recQ_fam"/>
    <property type="match status" value="1"/>
</dbReference>
<evidence type="ECO:0000256" key="4">
    <source>
        <dbReference type="ARBA" id="ARBA00022801"/>
    </source>
</evidence>
<evidence type="ECO:0000256" key="11">
    <source>
        <dbReference type="ARBA" id="ARBA00044535"/>
    </source>
</evidence>
<dbReference type="PANTHER" id="PTHR13710:SF105">
    <property type="entry name" value="ATP-DEPENDENT DNA HELICASE Q1"/>
    <property type="match status" value="1"/>
</dbReference>
<keyword evidence="5 15" id="KW-0347">Helicase</keyword>
<evidence type="ECO:0000256" key="7">
    <source>
        <dbReference type="ARBA" id="ARBA00023125"/>
    </source>
</evidence>
<dbReference type="Pfam" id="PF16124">
    <property type="entry name" value="RecQ_Zn_bind"/>
    <property type="match status" value="1"/>
</dbReference>
<sequence length="630" mass="72152">MTIQEILKQYWNHDSFRPLQEEIIQSVLLGYDTLALLPTGGGKSVCFQVPALAKDGICIVVSPLIALMKDQVENLRAKGINAIAIVSGMSRREVDILLDNCIYGPVKFLYLSPERLLSDLVRERIKYMNVNLFAIDEAHCISQWGYDFRPPYLHIADLRKLHPKVPVLALTATATAEVKIDIQEKLQFAKPNVFQKSFERKNLAYVVQAHEDKLRKMMDVIRGVKGSGIVYVRNRKETFEIAKYLTQHGFRADYYHAGLPSDQRSVKQAAWKTGKVPIIVATNAFGMGIDKPDVRFVIHLEIPESLEAYYQEAGRAGRDEQKAYAVLLYGPADRAKQERKFISAFPSADEIKVTYHYLANYYQIAYGAGEGLSLELDLGEFCSRFKLEPIKTLNALKFLEKDEYLAFNESVFLPSRFRFEVRNEELYNFQIQNPGWDAFIKTLLRSYAGAFDNYVRIREFDIAKRTHMNVQQVIDGLNQLQQFGILNYLPQTDRPQVTWIRARQIPDNVTINTQYIEERKAVARRKLEAVFAYAEHKRCRSQMLLAYFDESDSDKCGICDVCLAERRQNNAATITDDIITEMLQLLSNAPQKLDDLVSSIHTGTDKEKIDTLRQLLDAGKIKTDGSRYYV</sequence>
<keyword evidence="8" id="KW-0413">Isomerase</keyword>
<dbReference type="EMBL" id="CP054139">
    <property type="protein sequence ID" value="QKJ28754.1"/>
    <property type="molecule type" value="Genomic_DNA"/>
</dbReference>
<keyword evidence="3" id="KW-0547">Nucleotide-binding</keyword>
<dbReference type="EC" id="5.6.2.4" evidence="10"/>
<dbReference type="PANTHER" id="PTHR13710">
    <property type="entry name" value="DNA HELICASE RECQ FAMILY MEMBER"/>
    <property type="match status" value="1"/>
</dbReference>
<dbReference type="RefSeq" id="WP_173413453.1">
    <property type="nucleotide sequence ID" value="NZ_CP054139.1"/>
</dbReference>
<dbReference type="InterPro" id="IPR011545">
    <property type="entry name" value="DEAD/DEAH_box_helicase_dom"/>
</dbReference>
<evidence type="ECO:0000256" key="8">
    <source>
        <dbReference type="ARBA" id="ARBA00023235"/>
    </source>
</evidence>
<dbReference type="GO" id="GO:0005737">
    <property type="term" value="C:cytoplasm"/>
    <property type="evidence" value="ECO:0007669"/>
    <property type="project" value="TreeGrafter"/>
</dbReference>
<feature type="domain" description="Helicase ATP-binding" evidence="13">
    <location>
        <begin position="24"/>
        <end position="192"/>
    </location>
</feature>
<dbReference type="KEGG" id="mmab:HQ865_02925"/>
<evidence type="ECO:0000256" key="2">
    <source>
        <dbReference type="ARBA" id="ARBA00022723"/>
    </source>
</evidence>
<dbReference type="InterPro" id="IPR027417">
    <property type="entry name" value="P-loop_NTPase"/>
</dbReference>
<evidence type="ECO:0000256" key="6">
    <source>
        <dbReference type="ARBA" id="ARBA00022840"/>
    </source>
</evidence>
<keyword evidence="4" id="KW-0378">Hydrolase</keyword>
<evidence type="ECO:0000256" key="1">
    <source>
        <dbReference type="ARBA" id="ARBA00005446"/>
    </source>
</evidence>
<dbReference type="InterPro" id="IPR014001">
    <property type="entry name" value="Helicase_ATP-bd"/>
</dbReference>
<dbReference type="CDD" id="cd17920">
    <property type="entry name" value="DEXHc_RecQ"/>
    <property type="match status" value="1"/>
</dbReference>
<organism evidence="15 16">
    <name type="scientific">Mucilaginibacter mali</name>
    <dbReference type="NCBI Taxonomy" id="2740462"/>
    <lineage>
        <taxon>Bacteria</taxon>
        <taxon>Pseudomonadati</taxon>
        <taxon>Bacteroidota</taxon>
        <taxon>Sphingobacteriia</taxon>
        <taxon>Sphingobacteriales</taxon>
        <taxon>Sphingobacteriaceae</taxon>
        <taxon>Mucilaginibacter</taxon>
    </lineage>
</organism>
<name>A0A7D4TM19_9SPHI</name>
<reference evidence="15 16" key="1">
    <citation type="submission" date="2020-05" db="EMBL/GenBank/DDBJ databases">
        <title>Mucilaginibacter mali sp. nov.</title>
        <authorList>
            <person name="Kim H.S."/>
            <person name="Lee K.C."/>
            <person name="Suh M.K."/>
            <person name="Kim J.-S."/>
            <person name="Han K.-I."/>
            <person name="Eom M.K."/>
            <person name="Shin Y.K."/>
            <person name="Lee J.-S."/>
        </authorList>
    </citation>
    <scope>NUCLEOTIDE SEQUENCE [LARGE SCALE GENOMIC DNA]</scope>
    <source>
        <strain evidence="15 16">G2-14</strain>
    </source>
</reference>
<dbReference type="Proteomes" id="UP000505355">
    <property type="component" value="Chromosome"/>
</dbReference>
<keyword evidence="7" id="KW-0238">DNA-binding</keyword>
<evidence type="ECO:0000259" key="14">
    <source>
        <dbReference type="PROSITE" id="PS51194"/>
    </source>
</evidence>
<proteinExistence type="inferred from homology"/>
<keyword evidence="6" id="KW-0067">ATP-binding</keyword>
<dbReference type="InterPro" id="IPR032284">
    <property type="entry name" value="RecQ_Zn-bd"/>
</dbReference>
<keyword evidence="2" id="KW-0479">Metal-binding</keyword>
<comment type="similarity">
    <text evidence="1">Belongs to the helicase family. RecQ subfamily.</text>
</comment>
<dbReference type="GO" id="GO:0030894">
    <property type="term" value="C:replisome"/>
    <property type="evidence" value="ECO:0007669"/>
    <property type="project" value="TreeGrafter"/>
</dbReference>
<protein>
    <recommendedName>
        <fullName evidence="11">ATP-dependent DNA helicase RecQ</fullName>
        <ecNumber evidence="10">5.6.2.4</ecNumber>
    </recommendedName>
    <alternativeName>
        <fullName evidence="12">DNA 3'-5' helicase RecQ</fullName>
    </alternativeName>
</protein>
<gene>
    <name evidence="15" type="ORF">HQ865_02925</name>
</gene>
<dbReference type="GO" id="GO:0043138">
    <property type="term" value="F:3'-5' DNA helicase activity"/>
    <property type="evidence" value="ECO:0007669"/>
    <property type="project" value="UniProtKB-EC"/>
</dbReference>
<feature type="domain" description="Helicase C-terminal" evidence="14">
    <location>
        <begin position="213"/>
        <end position="359"/>
    </location>
</feature>
<evidence type="ECO:0000256" key="5">
    <source>
        <dbReference type="ARBA" id="ARBA00022806"/>
    </source>
</evidence>
<dbReference type="InterPro" id="IPR004589">
    <property type="entry name" value="DNA_helicase_ATP-dep_RecQ"/>
</dbReference>
<evidence type="ECO:0000256" key="12">
    <source>
        <dbReference type="ARBA" id="ARBA00044550"/>
    </source>
</evidence>
<dbReference type="GO" id="GO:0016787">
    <property type="term" value="F:hydrolase activity"/>
    <property type="evidence" value="ECO:0007669"/>
    <property type="project" value="UniProtKB-KW"/>
</dbReference>
<dbReference type="SMART" id="SM00490">
    <property type="entry name" value="HELICc"/>
    <property type="match status" value="1"/>
</dbReference>
<dbReference type="PROSITE" id="PS51192">
    <property type="entry name" value="HELICASE_ATP_BIND_1"/>
    <property type="match status" value="1"/>
</dbReference>
<dbReference type="GO" id="GO:0046872">
    <property type="term" value="F:metal ion binding"/>
    <property type="evidence" value="ECO:0007669"/>
    <property type="project" value="UniProtKB-KW"/>
</dbReference>
<evidence type="ECO:0000256" key="10">
    <source>
        <dbReference type="ARBA" id="ARBA00034808"/>
    </source>
</evidence>
<dbReference type="GO" id="GO:0003677">
    <property type="term" value="F:DNA binding"/>
    <property type="evidence" value="ECO:0007669"/>
    <property type="project" value="UniProtKB-KW"/>
</dbReference>
<evidence type="ECO:0000256" key="3">
    <source>
        <dbReference type="ARBA" id="ARBA00022741"/>
    </source>
</evidence>
<keyword evidence="16" id="KW-1185">Reference proteome</keyword>
<comment type="catalytic activity">
    <reaction evidence="9">
        <text>Couples ATP hydrolysis with the unwinding of duplex DNA by translocating in the 3'-5' direction.</text>
        <dbReference type="EC" id="5.6.2.4"/>
    </reaction>
</comment>
<evidence type="ECO:0000313" key="15">
    <source>
        <dbReference type="EMBL" id="QKJ28754.1"/>
    </source>
</evidence>
<dbReference type="InterPro" id="IPR036388">
    <property type="entry name" value="WH-like_DNA-bd_sf"/>
</dbReference>
<accession>A0A7D4TM19</accession>
<dbReference type="PROSITE" id="PS51194">
    <property type="entry name" value="HELICASE_CTER"/>
    <property type="match status" value="1"/>
</dbReference>
<dbReference type="GO" id="GO:0005524">
    <property type="term" value="F:ATP binding"/>
    <property type="evidence" value="ECO:0007669"/>
    <property type="project" value="UniProtKB-KW"/>
</dbReference>
<dbReference type="Pfam" id="PF00271">
    <property type="entry name" value="Helicase_C"/>
    <property type="match status" value="1"/>
</dbReference>
<dbReference type="SMART" id="SM00487">
    <property type="entry name" value="DEXDc"/>
    <property type="match status" value="1"/>
</dbReference>
<dbReference type="FunFam" id="3.40.50.300:FF:001389">
    <property type="entry name" value="ATP-dependent DNA helicase RecQ"/>
    <property type="match status" value="1"/>
</dbReference>
<dbReference type="AlphaFoldDB" id="A0A7D4TM19"/>
<dbReference type="Gene3D" id="3.40.50.300">
    <property type="entry name" value="P-loop containing nucleotide triphosphate hydrolases"/>
    <property type="match status" value="2"/>
</dbReference>
<dbReference type="GO" id="GO:0006281">
    <property type="term" value="P:DNA repair"/>
    <property type="evidence" value="ECO:0007669"/>
    <property type="project" value="TreeGrafter"/>
</dbReference>
<dbReference type="Pfam" id="PF00270">
    <property type="entry name" value="DEAD"/>
    <property type="match status" value="1"/>
</dbReference>
<evidence type="ECO:0000313" key="16">
    <source>
        <dbReference type="Proteomes" id="UP000505355"/>
    </source>
</evidence>